<dbReference type="Pfam" id="PF10756">
    <property type="entry name" value="bPH_6"/>
    <property type="match status" value="1"/>
</dbReference>
<reference evidence="2 3" key="1">
    <citation type="submission" date="2021-01" db="EMBL/GenBank/DDBJ databases">
        <title>Whole genome shotgun sequence of Cellulomonas phragmiteti NBRC 110785.</title>
        <authorList>
            <person name="Komaki H."/>
            <person name="Tamura T."/>
        </authorList>
    </citation>
    <scope>NUCLEOTIDE SEQUENCE [LARGE SCALE GENOMIC DNA]</scope>
    <source>
        <strain evidence="2 3">NBRC 110785</strain>
    </source>
</reference>
<keyword evidence="3" id="KW-1185">Reference proteome</keyword>
<organism evidence="2 3">
    <name type="scientific">Cellulomonas phragmiteti</name>
    <dbReference type="NCBI Taxonomy" id="478780"/>
    <lineage>
        <taxon>Bacteria</taxon>
        <taxon>Bacillati</taxon>
        <taxon>Actinomycetota</taxon>
        <taxon>Actinomycetes</taxon>
        <taxon>Micrococcales</taxon>
        <taxon>Cellulomonadaceae</taxon>
        <taxon>Cellulomonas</taxon>
    </lineage>
</organism>
<dbReference type="Proteomes" id="UP000614741">
    <property type="component" value="Unassembled WGS sequence"/>
</dbReference>
<protein>
    <recommendedName>
        <fullName evidence="1">Low molecular weight protein antigen 6 PH domain-containing protein</fullName>
    </recommendedName>
</protein>
<dbReference type="InterPro" id="IPR019692">
    <property type="entry name" value="CFP-6_PH"/>
</dbReference>
<name>A0ABQ4DM33_9CELL</name>
<evidence type="ECO:0000313" key="2">
    <source>
        <dbReference type="EMBL" id="GIG40404.1"/>
    </source>
</evidence>
<dbReference type="EMBL" id="BONP01000011">
    <property type="protein sequence ID" value="GIG40404.1"/>
    <property type="molecule type" value="Genomic_DNA"/>
</dbReference>
<gene>
    <name evidence="2" type="ORF">Cph01nite_21660</name>
</gene>
<feature type="domain" description="Low molecular weight protein antigen 6 PH" evidence="1">
    <location>
        <begin position="40"/>
        <end position="77"/>
    </location>
</feature>
<evidence type="ECO:0000313" key="3">
    <source>
        <dbReference type="Proteomes" id="UP000614741"/>
    </source>
</evidence>
<comment type="caution">
    <text evidence="2">The sequence shown here is derived from an EMBL/GenBank/DDBJ whole genome shotgun (WGS) entry which is preliminary data.</text>
</comment>
<accession>A0ABQ4DM33</accession>
<evidence type="ECO:0000259" key="1">
    <source>
        <dbReference type="Pfam" id="PF10756"/>
    </source>
</evidence>
<sequence>MLAALAATAAQLAADGPAAGLRALPAGAAVALLGWVVFARPRVDVDDTGVLVVNPFTTTHVPWGALIEVRTRYTCTFVTPHRRVEAFAAPGPGRHVAASATAADLRGVGPGAADGRGSVQIGEVPGSSSATVATYVRRRWNDLAEDGLLDLGQAEQTPVRREVDVRALAALGVLVLLAVAAQLV</sequence>
<proteinExistence type="predicted"/>